<sequence>MLGPQTKLFMLKMFSPRCPGTTLEGVTLVEVTTQVEEATPAKVTTKVEIVTQVEDATLRRFSGKPTCTSWETSLPSTTPYFTLEQYTLIMQMLKGRELESVANAALVGTAGKDVLPWSTRVQIAMDSARGLEYIRSLCYATNMRKRDKFSRRAFLDECSSGILFLSETLQS</sequence>
<evidence type="ECO:0000313" key="2">
    <source>
        <dbReference type="Proteomes" id="UP000823775"/>
    </source>
</evidence>
<dbReference type="Gene3D" id="1.10.510.10">
    <property type="entry name" value="Transferase(Phosphotransferase) domain 1"/>
    <property type="match status" value="1"/>
</dbReference>
<protein>
    <submittedName>
        <fullName evidence="1">Uncharacterized protein</fullName>
    </submittedName>
</protein>
<reference evidence="1 2" key="1">
    <citation type="journal article" date="2021" name="BMC Genomics">
        <title>Datura genome reveals duplications of psychoactive alkaloid biosynthetic genes and high mutation rate following tissue culture.</title>
        <authorList>
            <person name="Rajewski A."/>
            <person name="Carter-House D."/>
            <person name="Stajich J."/>
            <person name="Litt A."/>
        </authorList>
    </citation>
    <scope>NUCLEOTIDE SEQUENCE [LARGE SCALE GENOMIC DNA]</scope>
    <source>
        <strain evidence="1">AR-01</strain>
    </source>
</reference>
<dbReference type="Proteomes" id="UP000823775">
    <property type="component" value="Unassembled WGS sequence"/>
</dbReference>
<organism evidence="1 2">
    <name type="scientific">Datura stramonium</name>
    <name type="common">Jimsonweed</name>
    <name type="synonym">Common thornapple</name>
    <dbReference type="NCBI Taxonomy" id="4076"/>
    <lineage>
        <taxon>Eukaryota</taxon>
        <taxon>Viridiplantae</taxon>
        <taxon>Streptophyta</taxon>
        <taxon>Embryophyta</taxon>
        <taxon>Tracheophyta</taxon>
        <taxon>Spermatophyta</taxon>
        <taxon>Magnoliopsida</taxon>
        <taxon>eudicotyledons</taxon>
        <taxon>Gunneridae</taxon>
        <taxon>Pentapetalae</taxon>
        <taxon>asterids</taxon>
        <taxon>lamiids</taxon>
        <taxon>Solanales</taxon>
        <taxon>Solanaceae</taxon>
        <taxon>Solanoideae</taxon>
        <taxon>Datureae</taxon>
        <taxon>Datura</taxon>
    </lineage>
</organism>
<name>A0ABS8UPX3_DATST</name>
<proteinExistence type="predicted"/>
<accession>A0ABS8UPX3</accession>
<comment type="caution">
    <text evidence="1">The sequence shown here is derived from an EMBL/GenBank/DDBJ whole genome shotgun (WGS) entry which is preliminary data.</text>
</comment>
<keyword evidence="2" id="KW-1185">Reference proteome</keyword>
<dbReference type="EMBL" id="JACEIK010002362">
    <property type="protein sequence ID" value="MCD9560695.1"/>
    <property type="molecule type" value="Genomic_DNA"/>
</dbReference>
<gene>
    <name evidence="1" type="ORF">HAX54_019440</name>
</gene>
<evidence type="ECO:0000313" key="1">
    <source>
        <dbReference type="EMBL" id="MCD9560695.1"/>
    </source>
</evidence>